<dbReference type="SUPFAM" id="SSF52833">
    <property type="entry name" value="Thioredoxin-like"/>
    <property type="match status" value="1"/>
</dbReference>
<reference evidence="3 4" key="1">
    <citation type="submission" date="2017-08" db="EMBL/GenBank/DDBJ databases">
        <title>Complete genome sequence of Mucilaginibacter sp. strain BJC16-A31.</title>
        <authorList>
            <consortium name="Henan University of Science and Technology"/>
            <person name="You X."/>
        </authorList>
    </citation>
    <scope>NUCLEOTIDE SEQUENCE [LARGE SCALE GENOMIC DNA]</scope>
    <source>
        <strain evidence="3 4">BJC16-A31</strain>
    </source>
</reference>
<dbReference type="PANTHER" id="PTHR42852">
    <property type="entry name" value="THIOL:DISULFIDE INTERCHANGE PROTEIN DSBE"/>
    <property type="match status" value="1"/>
</dbReference>
<proteinExistence type="predicted"/>
<dbReference type="Pfam" id="PF00578">
    <property type="entry name" value="AhpC-TSA"/>
    <property type="match status" value="1"/>
</dbReference>
<dbReference type="PROSITE" id="PS51352">
    <property type="entry name" value="THIOREDOXIN_2"/>
    <property type="match status" value="1"/>
</dbReference>
<dbReference type="GO" id="GO:0016209">
    <property type="term" value="F:antioxidant activity"/>
    <property type="evidence" value="ECO:0007669"/>
    <property type="project" value="InterPro"/>
</dbReference>
<dbReference type="KEGG" id="muc:MuYL_4941"/>
<dbReference type="GO" id="GO:0016491">
    <property type="term" value="F:oxidoreductase activity"/>
    <property type="evidence" value="ECO:0007669"/>
    <property type="project" value="InterPro"/>
</dbReference>
<name>A0A223P4C7_9SPHI</name>
<accession>A0A223P4C7</accession>
<protein>
    <submittedName>
        <fullName evidence="3">Peroxiredoxin</fullName>
    </submittedName>
</protein>
<keyword evidence="4" id="KW-1185">Reference proteome</keyword>
<feature type="chain" id="PRO_5012940061" evidence="1">
    <location>
        <begin position="21"/>
        <end position="256"/>
    </location>
</feature>
<dbReference type="PANTHER" id="PTHR42852:SF17">
    <property type="entry name" value="THIOREDOXIN-LIKE PROTEIN HI_1115"/>
    <property type="match status" value="1"/>
</dbReference>
<evidence type="ECO:0000313" key="3">
    <source>
        <dbReference type="EMBL" id="ASU36824.1"/>
    </source>
</evidence>
<dbReference type="AlphaFoldDB" id="A0A223P4C7"/>
<gene>
    <name evidence="3" type="ORF">MuYL_4941</name>
</gene>
<evidence type="ECO:0000313" key="4">
    <source>
        <dbReference type="Proteomes" id="UP000215002"/>
    </source>
</evidence>
<dbReference type="EMBL" id="CP022743">
    <property type="protein sequence ID" value="ASU36824.1"/>
    <property type="molecule type" value="Genomic_DNA"/>
</dbReference>
<sequence length="256" mass="28610">MKKIISLLIPLTISCLAAIAQVETVKTTGTITRTNASGTTTTIVKRTSNIDSNTIVKDSAGVRYAYNEWHNLIVTGKYKLMNQPTDKADEFTLVKKDALEITAMKNFRLPTDESGYIKTGNKLDLFSAKDIAGYKIRPKDLEGKVVVLNFWFIACPPCKEEIPELNKIALRYASNPNIVFIAVALDGKEDLQKFLKYNPFSYHIVDDGKEIAAKYEIKGYPTSIILDKEGKVKLHTTGYGPYTLNDFTKTIEEAVK</sequence>
<organism evidence="3 4">
    <name type="scientific">Mucilaginibacter xinganensis</name>
    <dbReference type="NCBI Taxonomy" id="1234841"/>
    <lineage>
        <taxon>Bacteria</taxon>
        <taxon>Pseudomonadati</taxon>
        <taxon>Bacteroidota</taxon>
        <taxon>Sphingobacteriia</taxon>
        <taxon>Sphingobacteriales</taxon>
        <taxon>Sphingobacteriaceae</taxon>
        <taxon>Mucilaginibacter</taxon>
    </lineage>
</organism>
<dbReference type="InterPro" id="IPR050553">
    <property type="entry name" value="Thioredoxin_ResA/DsbE_sf"/>
</dbReference>
<dbReference type="PROSITE" id="PS51257">
    <property type="entry name" value="PROKAR_LIPOPROTEIN"/>
    <property type="match status" value="1"/>
</dbReference>
<dbReference type="CDD" id="cd02966">
    <property type="entry name" value="TlpA_like_family"/>
    <property type="match status" value="1"/>
</dbReference>
<dbReference type="Proteomes" id="UP000215002">
    <property type="component" value="Chromosome"/>
</dbReference>
<keyword evidence="1" id="KW-0732">Signal</keyword>
<dbReference type="InterPro" id="IPR036249">
    <property type="entry name" value="Thioredoxin-like_sf"/>
</dbReference>
<evidence type="ECO:0000256" key="1">
    <source>
        <dbReference type="SAM" id="SignalP"/>
    </source>
</evidence>
<feature type="signal peptide" evidence="1">
    <location>
        <begin position="1"/>
        <end position="20"/>
    </location>
</feature>
<feature type="domain" description="Thioredoxin" evidence="2">
    <location>
        <begin position="98"/>
        <end position="256"/>
    </location>
</feature>
<dbReference type="OrthoDB" id="9815205at2"/>
<evidence type="ECO:0000259" key="2">
    <source>
        <dbReference type="PROSITE" id="PS51352"/>
    </source>
</evidence>
<dbReference type="RefSeq" id="WP_157741091.1">
    <property type="nucleotide sequence ID" value="NZ_CP022743.1"/>
</dbReference>
<dbReference type="InterPro" id="IPR000866">
    <property type="entry name" value="AhpC/TSA"/>
</dbReference>
<dbReference type="InterPro" id="IPR013766">
    <property type="entry name" value="Thioredoxin_domain"/>
</dbReference>
<dbReference type="Gene3D" id="3.40.30.10">
    <property type="entry name" value="Glutaredoxin"/>
    <property type="match status" value="1"/>
</dbReference>